<dbReference type="Proteomes" id="UP000198508">
    <property type="component" value="Unassembled WGS sequence"/>
</dbReference>
<gene>
    <name evidence="5" type="ORF">SAMN05216313_110117</name>
</gene>
<dbReference type="InterPro" id="IPR028082">
    <property type="entry name" value="Peripla_BP_I"/>
</dbReference>
<dbReference type="Pfam" id="PF00356">
    <property type="entry name" value="LacI"/>
    <property type="match status" value="1"/>
</dbReference>
<dbReference type="RefSeq" id="WP_092363617.1">
    <property type="nucleotide sequence ID" value="NZ_FOIM01000010.1"/>
</dbReference>
<keyword evidence="6" id="KW-1185">Reference proteome</keyword>
<evidence type="ECO:0000313" key="5">
    <source>
        <dbReference type="EMBL" id="SET65541.1"/>
    </source>
</evidence>
<evidence type="ECO:0000256" key="3">
    <source>
        <dbReference type="ARBA" id="ARBA00023163"/>
    </source>
</evidence>
<evidence type="ECO:0000313" key="6">
    <source>
        <dbReference type="Proteomes" id="UP000198508"/>
    </source>
</evidence>
<keyword evidence="2" id="KW-0238">DNA-binding</keyword>
<organism evidence="5 6">
    <name type="scientific">Enterocloster lavalensis</name>
    <dbReference type="NCBI Taxonomy" id="460384"/>
    <lineage>
        <taxon>Bacteria</taxon>
        <taxon>Bacillati</taxon>
        <taxon>Bacillota</taxon>
        <taxon>Clostridia</taxon>
        <taxon>Lachnospirales</taxon>
        <taxon>Lachnospiraceae</taxon>
        <taxon>Enterocloster</taxon>
    </lineage>
</organism>
<dbReference type="GO" id="GO:0000976">
    <property type="term" value="F:transcription cis-regulatory region binding"/>
    <property type="evidence" value="ECO:0007669"/>
    <property type="project" value="TreeGrafter"/>
</dbReference>
<dbReference type="EMBL" id="FOIM01000010">
    <property type="protein sequence ID" value="SET65541.1"/>
    <property type="molecule type" value="Genomic_DNA"/>
</dbReference>
<dbReference type="SMART" id="SM00354">
    <property type="entry name" value="HTH_LACI"/>
    <property type="match status" value="1"/>
</dbReference>
<evidence type="ECO:0000256" key="1">
    <source>
        <dbReference type="ARBA" id="ARBA00023015"/>
    </source>
</evidence>
<dbReference type="SUPFAM" id="SSF53822">
    <property type="entry name" value="Periplasmic binding protein-like I"/>
    <property type="match status" value="1"/>
</dbReference>
<dbReference type="InterPro" id="IPR001761">
    <property type="entry name" value="Peripla_BP/Lac1_sug-bd_dom"/>
</dbReference>
<keyword evidence="1" id="KW-0805">Transcription regulation</keyword>
<keyword evidence="3" id="KW-0804">Transcription</keyword>
<dbReference type="Pfam" id="PF00532">
    <property type="entry name" value="Peripla_BP_1"/>
    <property type="match status" value="1"/>
</dbReference>
<evidence type="ECO:0000256" key="2">
    <source>
        <dbReference type="ARBA" id="ARBA00023125"/>
    </source>
</evidence>
<dbReference type="SUPFAM" id="SSF47413">
    <property type="entry name" value="lambda repressor-like DNA-binding domains"/>
    <property type="match status" value="1"/>
</dbReference>
<dbReference type="PROSITE" id="PS50932">
    <property type="entry name" value="HTH_LACI_2"/>
    <property type="match status" value="1"/>
</dbReference>
<name>A0A1I0G477_9FIRM</name>
<dbReference type="InterPro" id="IPR000843">
    <property type="entry name" value="HTH_LacI"/>
</dbReference>
<dbReference type="STRING" id="460384.SAMN05216313_110117"/>
<accession>A0A1I0G477</accession>
<evidence type="ECO:0000259" key="4">
    <source>
        <dbReference type="PROSITE" id="PS50932"/>
    </source>
</evidence>
<dbReference type="PANTHER" id="PTHR30146:SF154">
    <property type="entry name" value="TRANSCRIPTION REGULATOR, MEMBER OF GALR FAMILY"/>
    <property type="match status" value="1"/>
</dbReference>
<dbReference type="PRINTS" id="PR00036">
    <property type="entry name" value="HTHLACI"/>
</dbReference>
<protein>
    <submittedName>
        <fullName evidence="5">LacI family transcriptional regulator</fullName>
    </submittedName>
</protein>
<feature type="domain" description="HTH lacI-type" evidence="4">
    <location>
        <begin position="1"/>
        <end position="55"/>
    </location>
</feature>
<dbReference type="AlphaFoldDB" id="A0A1I0G477"/>
<dbReference type="CDD" id="cd01392">
    <property type="entry name" value="HTH_LacI"/>
    <property type="match status" value="1"/>
</dbReference>
<dbReference type="GO" id="GO:0003700">
    <property type="term" value="F:DNA-binding transcription factor activity"/>
    <property type="evidence" value="ECO:0007669"/>
    <property type="project" value="TreeGrafter"/>
</dbReference>
<reference evidence="6" key="1">
    <citation type="submission" date="2016-10" db="EMBL/GenBank/DDBJ databases">
        <authorList>
            <person name="Varghese N."/>
            <person name="Submissions S."/>
        </authorList>
    </citation>
    <scope>NUCLEOTIDE SEQUENCE [LARGE SCALE GENOMIC DNA]</scope>
    <source>
        <strain evidence="6">NLAE-zl-G277</strain>
    </source>
</reference>
<dbReference type="PANTHER" id="PTHR30146">
    <property type="entry name" value="LACI-RELATED TRANSCRIPTIONAL REPRESSOR"/>
    <property type="match status" value="1"/>
</dbReference>
<dbReference type="CDD" id="cd06267">
    <property type="entry name" value="PBP1_LacI_sugar_binding-like"/>
    <property type="match status" value="1"/>
</dbReference>
<proteinExistence type="predicted"/>
<dbReference type="PROSITE" id="PS00356">
    <property type="entry name" value="HTH_LACI_1"/>
    <property type="match status" value="1"/>
</dbReference>
<dbReference type="Gene3D" id="3.40.50.2300">
    <property type="match status" value="2"/>
</dbReference>
<dbReference type="Gene3D" id="1.10.260.40">
    <property type="entry name" value="lambda repressor-like DNA-binding domains"/>
    <property type="match status" value="1"/>
</dbReference>
<sequence length="326" mass="36480">MNIYDIAKKAGVSPATVSRVINNKPNISDRTYQKVQAVLKENNYIPNAIARGLVSNSMNLIGIIVDDIRNLYRSHIIYELSQLLNQHRYNTIIFDFGNQDNDLFNSLQQQQLDALIFIGSSFSTPYVTDYISKYYPATPVMMFNGLLDLPNAYSVICDEAAGMELIVEHLYRTGKKNFVYVNYSENLASQRKLAGFCKKLEEYGLAFDESRLITTTGDFEGGRDAAARLLQYSIPCDALVCGLDLIAMGAMYSLKYFGYSIPGDIAITGFDNIIYGKLSDPFLTSVDSNHKEMARVAIENLLGALRKEEAEKVVYVRPFLFCGGTS</sequence>
<dbReference type="InterPro" id="IPR010982">
    <property type="entry name" value="Lambda_DNA-bd_dom_sf"/>
</dbReference>